<protein>
    <submittedName>
        <fullName evidence="1">Uncharacterized protein</fullName>
    </submittedName>
</protein>
<sequence length="162" mass="18006">MLGWPAGRPLWPDAPPLLASIQDSPLRSAAVWTIRWALRSVAGPFQGRAARMASRPARHLPGFCWFFSNWGDWRATRARSLASPSHGRGRGRGRGRGVASLNLSLSLRDTPPPPSSAATLLPHRRRCAHITGERRCLRHHCLFEILLGIPGQSGFWRASRHK</sequence>
<organism evidence="1 2">
    <name type="scientific">Digitaria exilis</name>
    <dbReference type="NCBI Taxonomy" id="1010633"/>
    <lineage>
        <taxon>Eukaryota</taxon>
        <taxon>Viridiplantae</taxon>
        <taxon>Streptophyta</taxon>
        <taxon>Embryophyta</taxon>
        <taxon>Tracheophyta</taxon>
        <taxon>Spermatophyta</taxon>
        <taxon>Magnoliopsida</taxon>
        <taxon>Liliopsida</taxon>
        <taxon>Poales</taxon>
        <taxon>Poaceae</taxon>
        <taxon>PACMAD clade</taxon>
        <taxon>Panicoideae</taxon>
        <taxon>Panicodae</taxon>
        <taxon>Paniceae</taxon>
        <taxon>Anthephorinae</taxon>
        <taxon>Digitaria</taxon>
    </lineage>
</organism>
<dbReference type="EMBL" id="JACEFO010002974">
    <property type="protein sequence ID" value="KAF8645573.1"/>
    <property type="molecule type" value="Genomic_DNA"/>
</dbReference>
<dbReference type="Proteomes" id="UP000636709">
    <property type="component" value="Unassembled WGS sequence"/>
</dbReference>
<evidence type="ECO:0000313" key="1">
    <source>
        <dbReference type="EMBL" id="KAF8645573.1"/>
    </source>
</evidence>
<dbReference type="AlphaFoldDB" id="A0A835DT49"/>
<proteinExistence type="predicted"/>
<keyword evidence="2" id="KW-1185">Reference proteome</keyword>
<evidence type="ECO:0000313" key="2">
    <source>
        <dbReference type="Proteomes" id="UP000636709"/>
    </source>
</evidence>
<reference evidence="1" key="1">
    <citation type="submission" date="2020-07" db="EMBL/GenBank/DDBJ databases">
        <title>Genome sequence and genetic diversity analysis of an under-domesticated orphan crop, white fonio (Digitaria exilis).</title>
        <authorList>
            <person name="Bennetzen J.L."/>
            <person name="Chen S."/>
            <person name="Ma X."/>
            <person name="Wang X."/>
            <person name="Yssel A.E.J."/>
            <person name="Chaluvadi S.R."/>
            <person name="Johnson M."/>
            <person name="Gangashetty P."/>
            <person name="Hamidou F."/>
            <person name="Sanogo M.D."/>
            <person name="Zwaenepoel A."/>
            <person name="Wallace J."/>
            <person name="Van De Peer Y."/>
            <person name="Van Deynze A."/>
        </authorList>
    </citation>
    <scope>NUCLEOTIDE SEQUENCE</scope>
    <source>
        <tissue evidence="1">Leaves</tissue>
    </source>
</reference>
<name>A0A835DT49_9POAL</name>
<accession>A0A835DT49</accession>
<comment type="caution">
    <text evidence="1">The sequence shown here is derived from an EMBL/GenBank/DDBJ whole genome shotgun (WGS) entry which is preliminary data.</text>
</comment>
<gene>
    <name evidence="1" type="ORF">HU200_066143</name>
</gene>